<evidence type="ECO:0000256" key="4">
    <source>
        <dbReference type="PROSITE-ProRule" id="PRU00169"/>
    </source>
</evidence>
<comment type="caution">
    <text evidence="7">The sequence shown here is derived from an EMBL/GenBank/DDBJ whole genome shotgun (WGS) entry which is preliminary data.</text>
</comment>
<dbReference type="InterPro" id="IPR003661">
    <property type="entry name" value="HisK_dim/P_dom"/>
</dbReference>
<dbReference type="RefSeq" id="WP_101718064.1">
    <property type="nucleotide sequence ID" value="NZ_PJRS01000020.1"/>
</dbReference>
<feature type="domain" description="Histidine kinase" evidence="5">
    <location>
        <begin position="248"/>
        <end position="469"/>
    </location>
</feature>
<feature type="modified residue" description="4-aspartylphosphate" evidence="4">
    <location>
        <position position="59"/>
    </location>
</feature>
<name>A0A2N5DHR6_9CAUL</name>
<dbReference type="OrthoDB" id="7284568at2"/>
<feature type="domain" description="Response regulatory" evidence="6">
    <location>
        <begin position="492"/>
        <end position="601"/>
    </location>
</feature>
<dbReference type="Pfam" id="PF02518">
    <property type="entry name" value="HATPase_c"/>
    <property type="match status" value="1"/>
</dbReference>
<dbReference type="EC" id="2.7.13.3" evidence="2"/>
<dbReference type="PROSITE" id="PS50109">
    <property type="entry name" value="HIS_KIN"/>
    <property type="match status" value="1"/>
</dbReference>
<dbReference type="Gene3D" id="3.40.50.2300">
    <property type="match status" value="2"/>
</dbReference>
<dbReference type="Proteomes" id="UP000234479">
    <property type="component" value="Unassembled WGS sequence"/>
</dbReference>
<dbReference type="SMART" id="SM00448">
    <property type="entry name" value="REC"/>
    <property type="match status" value="2"/>
</dbReference>
<dbReference type="CDD" id="cd00082">
    <property type="entry name" value="HisKA"/>
    <property type="match status" value="1"/>
</dbReference>
<comment type="catalytic activity">
    <reaction evidence="1">
        <text>ATP + protein L-histidine = ADP + protein N-phospho-L-histidine.</text>
        <dbReference type="EC" id="2.7.13.3"/>
    </reaction>
</comment>
<reference evidence="7 8" key="1">
    <citation type="submission" date="2017-12" db="EMBL/GenBank/DDBJ databases">
        <title>The genome sequence of Caulobacter sp. 410.</title>
        <authorList>
            <person name="Gao J."/>
            <person name="Mao X."/>
            <person name="Sun J."/>
        </authorList>
    </citation>
    <scope>NUCLEOTIDE SEQUENCE [LARGE SCALE GENOMIC DNA]</scope>
    <source>
        <strain evidence="7 8">410</strain>
    </source>
</reference>
<evidence type="ECO:0000256" key="2">
    <source>
        <dbReference type="ARBA" id="ARBA00012438"/>
    </source>
</evidence>
<dbReference type="EMBL" id="PJRS01000020">
    <property type="protein sequence ID" value="PLR25585.1"/>
    <property type="molecule type" value="Genomic_DNA"/>
</dbReference>
<dbReference type="InterPro" id="IPR004358">
    <property type="entry name" value="Sig_transdc_His_kin-like_C"/>
</dbReference>
<dbReference type="Gene3D" id="3.30.565.10">
    <property type="entry name" value="Histidine kinase-like ATPase, C-terminal domain"/>
    <property type="match status" value="1"/>
</dbReference>
<gene>
    <name evidence="7" type="ORF">SGCZBJ_11070</name>
</gene>
<dbReference type="CDD" id="cd17569">
    <property type="entry name" value="REC_HupR-like"/>
    <property type="match status" value="1"/>
</dbReference>
<dbReference type="Pfam" id="PF00512">
    <property type="entry name" value="HisKA"/>
    <property type="match status" value="1"/>
</dbReference>
<evidence type="ECO:0000256" key="1">
    <source>
        <dbReference type="ARBA" id="ARBA00000085"/>
    </source>
</evidence>
<dbReference type="InterPro" id="IPR003594">
    <property type="entry name" value="HATPase_dom"/>
</dbReference>
<dbReference type="Gene3D" id="3.30.450.20">
    <property type="entry name" value="PAS domain"/>
    <property type="match status" value="1"/>
</dbReference>
<dbReference type="Pfam" id="PF00072">
    <property type="entry name" value="Response_reg"/>
    <property type="match status" value="2"/>
</dbReference>
<dbReference type="InterPro" id="IPR035965">
    <property type="entry name" value="PAS-like_dom_sf"/>
</dbReference>
<proteinExistence type="predicted"/>
<feature type="modified residue" description="4-aspartylphosphate" evidence="4">
    <location>
        <position position="541"/>
    </location>
</feature>
<evidence type="ECO:0000313" key="7">
    <source>
        <dbReference type="EMBL" id="PLR25585.1"/>
    </source>
</evidence>
<keyword evidence="3 4" id="KW-0597">Phosphoprotein</keyword>
<evidence type="ECO:0000259" key="5">
    <source>
        <dbReference type="PROSITE" id="PS50109"/>
    </source>
</evidence>
<dbReference type="SMART" id="SM00387">
    <property type="entry name" value="HATPase_c"/>
    <property type="match status" value="1"/>
</dbReference>
<keyword evidence="8" id="KW-1185">Reference proteome</keyword>
<sequence length="604" mass="64417">MSASGGERPTILVVDDEPDILVALEDLLEDRYRVLTSNAPGKALDILAQEPSVSLILSDQRMPGLTGDQFLAAARSISDAESILLTGYADLSAVVAALNLGGVSGYVAKPWEPEALRAAVAAGVERTRLRRALRTEQALLRGLMHSIPAVIAFKDAQGRVVRTNAAEEHPFADAPQAAEALAAGQPVQVVEEEATLAGPVWTERQYVPLRDEAGHLLVIERDITDQKMAEIRLRQADKLQALGTLAGGVAHDFNNLLTAILGSLELAGRRLSDADKVRRYLDNASLAARKGAALTHRLLGFSRQQESQPKVVDVADTLMGMDAILVRTLGGAVRIAWDLPTDLWSAHVEPDQLELAVLNLSVNARDAMPGGGVISISARNFAMAGPTARHDLPDGDYVLVTVRDTGEGISPELMARIFEPFFTTKPVGKGTGLGLSMVYGFAQRSGGAIDIESQPGEGTAVNLYLPRGSGDCGPGEDCAPADAALDRQPSRTVLVVDDDPTVRAVTVAMVRDLGHRVIEAEDGEQALRKVREAGPDLMIVDFAMPGMTGLELARAAEELSPGIRVILVTGHADVTPDRTDLSMVRKPFENRELADRIRSVLAGA</sequence>
<dbReference type="CDD" id="cd00156">
    <property type="entry name" value="REC"/>
    <property type="match status" value="1"/>
</dbReference>
<dbReference type="InterPro" id="IPR005467">
    <property type="entry name" value="His_kinase_dom"/>
</dbReference>
<dbReference type="AlphaFoldDB" id="A0A2N5DHR6"/>
<dbReference type="PROSITE" id="PS50110">
    <property type="entry name" value="RESPONSE_REGULATORY"/>
    <property type="match status" value="2"/>
</dbReference>
<dbReference type="SUPFAM" id="SSF55785">
    <property type="entry name" value="PYP-like sensor domain (PAS domain)"/>
    <property type="match status" value="1"/>
</dbReference>
<dbReference type="PANTHER" id="PTHR43065">
    <property type="entry name" value="SENSOR HISTIDINE KINASE"/>
    <property type="match status" value="1"/>
</dbReference>
<keyword evidence="7" id="KW-0418">Kinase</keyword>
<dbReference type="InterPro" id="IPR011006">
    <property type="entry name" value="CheY-like_superfamily"/>
</dbReference>
<dbReference type="GO" id="GO:0000155">
    <property type="term" value="F:phosphorelay sensor kinase activity"/>
    <property type="evidence" value="ECO:0007669"/>
    <property type="project" value="InterPro"/>
</dbReference>
<keyword evidence="7" id="KW-0808">Transferase</keyword>
<dbReference type="SUPFAM" id="SSF47384">
    <property type="entry name" value="Homodimeric domain of signal transducing histidine kinase"/>
    <property type="match status" value="1"/>
</dbReference>
<evidence type="ECO:0000313" key="8">
    <source>
        <dbReference type="Proteomes" id="UP000234479"/>
    </source>
</evidence>
<dbReference type="PANTHER" id="PTHR43065:SF42">
    <property type="entry name" value="TWO-COMPONENT SENSOR PPRA"/>
    <property type="match status" value="1"/>
</dbReference>
<evidence type="ECO:0000256" key="3">
    <source>
        <dbReference type="ARBA" id="ARBA00022553"/>
    </source>
</evidence>
<protein>
    <recommendedName>
        <fullName evidence="2">histidine kinase</fullName>
        <ecNumber evidence="2">2.7.13.3</ecNumber>
    </recommendedName>
</protein>
<dbReference type="Gene3D" id="1.10.287.130">
    <property type="match status" value="1"/>
</dbReference>
<feature type="domain" description="Response regulatory" evidence="6">
    <location>
        <begin position="10"/>
        <end position="124"/>
    </location>
</feature>
<dbReference type="InterPro" id="IPR036890">
    <property type="entry name" value="HATPase_C_sf"/>
</dbReference>
<dbReference type="InterPro" id="IPR036097">
    <property type="entry name" value="HisK_dim/P_sf"/>
</dbReference>
<organism evidence="7 8">
    <name type="scientific">Caulobacter zeae</name>
    <dbReference type="NCBI Taxonomy" id="2055137"/>
    <lineage>
        <taxon>Bacteria</taxon>
        <taxon>Pseudomonadati</taxon>
        <taxon>Pseudomonadota</taxon>
        <taxon>Alphaproteobacteria</taxon>
        <taxon>Caulobacterales</taxon>
        <taxon>Caulobacteraceae</taxon>
        <taxon>Caulobacter</taxon>
    </lineage>
</organism>
<accession>A0A2N5DHR6</accession>
<dbReference type="SMART" id="SM00388">
    <property type="entry name" value="HisKA"/>
    <property type="match status" value="1"/>
</dbReference>
<dbReference type="SUPFAM" id="SSF55874">
    <property type="entry name" value="ATPase domain of HSP90 chaperone/DNA topoisomerase II/histidine kinase"/>
    <property type="match status" value="1"/>
</dbReference>
<evidence type="ECO:0000259" key="6">
    <source>
        <dbReference type="PROSITE" id="PS50110"/>
    </source>
</evidence>
<dbReference type="SUPFAM" id="SSF52172">
    <property type="entry name" value="CheY-like"/>
    <property type="match status" value="2"/>
</dbReference>
<dbReference type="InterPro" id="IPR001789">
    <property type="entry name" value="Sig_transdc_resp-reg_receiver"/>
</dbReference>
<dbReference type="PRINTS" id="PR00344">
    <property type="entry name" value="BCTRLSENSOR"/>
</dbReference>